<keyword evidence="2" id="KW-1185">Reference proteome</keyword>
<proteinExistence type="predicted"/>
<organism evidence="1 2">
    <name type="scientific">Methylobacterium pseudosasicola</name>
    <dbReference type="NCBI Taxonomy" id="582667"/>
    <lineage>
        <taxon>Bacteria</taxon>
        <taxon>Pseudomonadati</taxon>
        <taxon>Pseudomonadota</taxon>
        <taxon>Alphaproteobacteria</taxon>
        <taxon>Hyphomicrobiales</taxon>
        <taxon>Methylobacteriaceae</taxon>
        <taxon>Methylobacterium</taxon>
    </lineage>
</organism>
<evidence type="ECO:0000313" key="1">
    <source>
        <dbReference type="EMBL" id="SFM41489.1"/>
    </source>
</evidence>
<sequence length="34" mass="3833">MLVKRLGEDYAPAIERCVKRDMGDDFYVAALSLS</sequence>
<dbReference type="AlphaFoldDB" id="A0A1I4QN88"/>
<gene>
    <name evidence="1" type="ORF">SAMN05192568_103079</name>
</gene>
<reference evidence="2" key="1">
    <citation type="submission" date="2016-10" db="EMBL/GenBank/DDBJ databases">
        <authorList>
            <person name="Varghese N."/>
            <person name="Submissions S."/>
        </authorList>
    </citation>
    <scope>NUCLEOTIDE SEQUENCE [LARGE SCALE GENOMIC DNA]</scope>
    <source>
        <strain evidence="2">BL36</strain>
    </source>
</reference>
<protein>
    <submittedName>
        <fullName evidence="1">Uncharacterized protein</fullName>
    </submittedName>
</protein>
<dbReference type="EMBL" id="FOTK01000030">
    <property type="protein sequence ID" value="SFM41489.1"/>
    <property type="molecule type" value="Genomic_DNA"/>
</dbReference>
<dbReference type="STRING" id="582667.SAMN05192568_103079"/>
<dbReference type="Proteomes" id="UP000199048">
    <property type="component" value="Unassembled WGS sequence"/>
</dbReference>
<accession>A0A1I4QN88</accession>
<name>A0A1I4QN88_9HYPH</name>
<evidence type="ECO:0000313" key="2">
    <source>
        <dbReference type="Proteomes" id="UP000199048"/>
    </source>
</evidence>